<feature type="chain" id="PRO_5044441404" evidence="4">
    <location>
        <begin position="24"/>
        <end position="407"/>
    </location>
</feature>
<comment type="similarity">
    <text evidence="1">Belongs to the bacterial solute-binding protein 1 family.</text>
</comment>
<dbReference type="Proteomes" id="UP000575397">
    <property type="component" value="Unassembled WGS sequence"/>
</dbReference>
<dbReference type="PROSITE" id="PS51257">
    <property type="entry name" value="PROKAR_LIPOPROTEIN"/>
    <property type="match status" value="1"/>
</dbReference>
<reference evidence="7 8" key="1">
    <citation type="submission" date="2018-06" db="EMBL/GenBank/DDBJ databases">
        <authorList>
            <consortium name="Pathogen Informatics"/>
            <person name="Doyle S."/>
        </authorList>
    </citation>
    <scope>NUCLEOTIDE SEQUENCE [LARGE SCALE GENOMIC DNA]</scope>
    <source>
        <strain evidence="7 8">NCTC11819</strain>
    </source>
</reference>
<dbReference type="SUPFAM" id="SSF53850">
    <property type="entry name" value="Periplasmic binding protein-like II"/>
    <property type="match status" value="1"/>
</dbReference>
<protein>
    <submittedName>
        <fullName evidence="7">Maltodextrin-binding protein mdxE</fullName>
    </submittedName>
    <submittedName>
        <fullName evidence="6">Sugar ABC transporter substrate-binding protein</fullName>
    </submittedName>
</protein>
<dbReference type="EMBL" id="UGGQ01000006">
    <property type="protein sequence ID" value="STO15860.1"/>
    <property type="molecule type" value="Genomic_DNA"/>
</dbReference>
<dbReference type="GO" id="GO:1901982">
    <property type="term" value="F:maltose binding"/>
    <property type="evidence" value="ECO:0007669"/>
    <property type="project" value="TreeGrafter"/>
</dbReference>
<comment type="caution">
    <text evidence="6">The sequence shown here is derived from an EMBL/GenBank/DDBJ whole genome shotgun (WGS) entry which is preliminary data.</text>
</comment>
<accession>A0A7Y0U6G5</accession>
<dbReference type="Pfam" id="PF01547">
    <property type="entry name" value="SBP_bac_1"/>
    <property type="match status" value="1"/>
</dbReference>
<evidence type="ECO:0000313" key="10">
    <source>
        <dbReference type="Proteomes" id="UP001209486"/>
    </source>
</evidence>
<dbReference type="GeneID" id="61167336"/>
<dbReference type="AlphaFoldDB" id="A0A7Y0U6G5"/>
<dbReference type="PANTHER" id="PTHR30061">
    <property type="entry name" value="MALTOSE-BINDING PERIPLASMIC PROTEIN"/>
    <property type="match status" value="1"/>
</dbReference>
<evidence type="ECO:0000313" key="6">
    <source>
        <dbReference type="EMBL" id="NMX03223.1"/>
    </source>
</evidence>
<dbReference type="GO" id="GO:0042956">
    <property type="term" value="P:maltodextrin transmembrane transport"/>
    <property type="evidence" value="ECO:0007669"/>
    <property type="project" value="TreeGrafter"/>
</dbReference>
<dbReference type="EMBL" id="VSZY01000018">
    <property type="protein sequence ID" value="MCU9969549.1"/>
    <property type="molecule type" value="Genomic_DNA"/>
</dbReference>
<evidence type="ECO:0000313" key="8">
    <source>
        <dbReference type="Proteomes" id="UP000255284"/>
    </source>
</evidence>
<evidence type="ECO:0000313" key="7">
    <source>
        <dbReference type="EMBL" id="STO15860.1"/>
    </source>
</evidence>
<reference evidence="6 9" key="3">
    <citation type="submission" date="2020-04" db="EMBL/GenBank/DDBJ databases">
        <title>Antimicrobial susceptibility and clonality of vaginal-derived multi-drug resistant Mobiluncus isolates in China.</title>
        <authorList>
            <person name="Zhang X."/>
        </authorList>
    </citation>
    <scope>NUCLEOTIDE SEQUENCE [LARGE SCALE GENOMIC DNA]</scope>
    <source>
        <strain evidence="6 9">12</strain>
    </source>
</reference>
<sequence>MKRTTLVAAIAASALALSLTGCGDSAKTADARTNAMYTWIANAGDRAQWQAFVDGVKQGDSKFNLKFEGPSFQEYWTKVKTRMSAADAPCIMTTQAARAQELKNLLTPLDEFVKKNKINLKEYNEAMLKGMTVDGKLRAIPYDAAPEVLYYNKDLFDKAGIKYPTTNYTWDQMVSDAKKLTNGDVYGLSFPPILEGVAAVIYANGGMVVENGKPTLTNPVTVKAVQDVFDLAAKDKVMKAPVSADPITIQIDAFKAGKAAMIIAGPWMYDSLASTKGLSLGMAVIPSRDGTAIGMVQGSGFGISENCPNKEAAFKNIIKMTTAKVMRYVAQKNGNIPAIVDAFDGWAESKDPADVEAVKIMIDNAKTFETTENWQQVEIGFTQNVSNGYTGEKTAEEILTTLQNSIK</sequence>
<dbReference type="Proteomes" id="UP001209486">
    <property type="component" value="Unassembled WGS sequence"/>
</dbReference>
<dbReference type="Gene3D" id="3.40.190.10">
    <property type="entry name" value="Periplasmic binding protein-like II"/>
    <property type="match status" value="1"/>
</dbReference>
<gene>
    <name evidence="7" type="primary">mdxE</name>
    <name evidence="5" type="ORF">FYZ43_09175</name>
    <name evidence="6" type="ORF">HHJ77_04600</name>
    <name evidence="7" type="ORF">NCTC11819_00404</name>
</gene>
<name>A0A7Y0U6G5_9ACTO</name>
<feature type="signal peptide" evidence="4">
    <location>
        <begin position="1"/>
        <end position="23"/>
    </location>
</feature>
<evidence type="ECO:0000256" key="2">
    <source>
        <dbReference type="ARBA" id="ARBA00022448"/>
    </source>
</evidence>
<organism evidence="6 9">
    <name type="scientific">Mobiluncus mulieris</name>
    <dbReference type="NCBI Taxonomy" id="2052"/>
    <lineage>
        <taxon>Bacteria</taxon>
        <taxon>Bacillati</taxon>
        <taxon>Actinomycetota</taxon>
        <taxon>Actinomycetes</taxon>
        <taxon>Actinomycetales</taxon>
        <taxon>Actinomycetaceae</taxon>
        <taxon>Mobiluncus</taxon>
    </lineage>
</organism>
<keyword evidence="3 4" id="KW-0732">Signal</keyword>
<dbReference type="RefSeq" id="WP_004014759.1">
    <property type="nucleotide sequence ID" value="NZ_CAMUNX010000009.1"/>
</dbReference>
<dbReference type="InterPro" id="IPR006059">
    <property type="entry name" value="SBP"/>
</dbReference>
<evidence type="ECO:0000313" key="5">
    <source>
        <dbReference type="EMBL" id="MCU9969549.1"/>
    </source>
</evidence>
<dbReference type="GO" id="GO:0055052">
    <property type="term" value="C:ATP-binding cassette (ABC) transporter complex, substrate-binding subunit-containing"/>
    <property type="evidence" value="ECO:0007669"/>
    <property type="project" value="TreeGrafter"/>
</dbReference>
<evidence type="ECO:0000256" key="3">
    <source>
        <dbReference type="ARBA" id="ARBA00022729"/>
    </source>
</evidence>
<evidence type="ECO:0000256" key="1">
    <source>
        <dbReference type="ARBA" id="ARBA00008520"/>
    </source>
</evidence>
<evidence type="ECO:0000256" key="4">
    <source>
        <dbReference type="SAM" id="SignalP"/>
    </source>
</evidence>
<dbReference type="PANTHER" id="PTHR30061:SF50">
    <property type="entry name" value="MALTOSE_MALTODEXTRIN-BINDING PERIPLASMIC PROTEIN"/>
    <property type="match status" value="1"/>
</dbReference>
<dbReference type="EMBL" id="JABCUS010000008">
    <property type="protein sequence ID" value="NMX03223.1"/>
    <property type="molecule type" value="Genomic_DNA"/>
</dbReference>
<dbReference type="GO" id="GO:0015768">
    <property type="term" value="P:maltose transport"/>
    <property type="evidence" value="ECO:0007669"/>
    <property type="project" value="TreeGrafter"/>
</dbReference>
<keyword evidence="2" id="KW-0813">Transport</keyword>
<proteinExistence type="inferred from homology"/>
<reference evidence="5 10" key="2">
    <citation type="submission" date="2019-08" db="EMBL/GenBank/DDBJ databases">
        <title>Comparison of rpoB and gyrB Sequences from Mobiluncus Species and Development of a Multiplex PCR Method for Clinical Detection of Mobiluncus curtisii and Mobiluncus mulieris.</title>
        <authorList>
            <person name="Yang L."/>
            <person name="Shen Y."/>
            <person name="Xu G."/>
            <person name="Shu L.-B."/>
            <person name="Hu J."/>
            <person name="Zhang R."/>
            <person name="Wang Y."/>
            <person name="Zhou H.-W."/>
            <person name="Zhang X."/>
        </authorList>
    </citation>
    <scope>NUCLEOTIDE SEQUENCE [LARGE SCALE GENOMIC DNA]</scope>
    <source>
        <strain evidence="5 10">M26</strain>
    </source>
</reference>
<dbReference type="Proteomes" id="UP000255284">
    <property type="component" value="Unassembled WGS sequence"/>
</dbReference>
<evidence type="ECO:0000313" key="9">
    <source>
        <dbReference type="Proteomes" id="UP000575397"/>
    </source>
</evidence>
<dbReference type="CDD" id="cd13585">
    <property type="entry name" value="PBP2_TMBP_like"/>
    <property type="match status" value="1"/>
</dbReference>